<feature type="compositionally biased region" description="Polar residues" evidence="1">
    <location>
        <begin position="400"/>
        <end position="436"/>
    </location>
</feature>
<evidence type="ECO:0000313" key="3">
    <source>
        <dbReference type="Proteomes" id="UP000192578"/>
    </source>
</evidence>
<gene>
    <name evidence="2" type="ORF">BV898_08242</name>
</gene>
<keyword evidence="3" id="KW-1185">Reference proteome</keyword>
<evidence type="ECO:0000256" key="1">
    <source>
        <dbReference type="SAM" id="MobiDB-lite"/>
    </source>
</evidence>
<reference evidence="3" key="1">
    <citation type="submission" date="2017-01" db="EMBL/GenBank/DDBJ databases">
        <title>Comparative genomics of anhydrobiosis in the tardigrade Hypsibius dujardini.</title>
        <authorList>
            <person name="Yoshida Y."/>
            <person name="Koutsovoulos G."/>
            <person name="Laetsch D."/>
            <person name="Stevens L."/>
            <person name="Kumar S."/>
            <person name="Horikawa D."/>
            <person name="Ishino K."/>
            <person name="Komine S."/>
            <person name="Tomita M."/>
            <person name="Blaxter M."/>
            <person name="Arakawa K."/>
        </authorList>
    </citation>
    <scope>NUCLEOTIDE SEQUENCE [LARGE SCALE GENOMIC DNA]</scope>
    <source>
        <strain evidence="3">Z151</strain>
    </source>
</reference>
<accession>A0A1W0WR36</accession>
<feature type="region of interest" description="Disordered" evidence="1">
    <location>
        <begin position="329"/>
        <end position="360"/>
    </location>
</feature>
<feature type="region of interest" description="Disordered" evidence="1">
    <location>
        <begin position="196"/>
        <end position="245"/>
    </location>
</feature>
<organism evidence="2 3">
    <name type="scientific">Hypsibius exemplaris</name>
    <name type="common">Freshwater tardigrade</name>
    <dbReference type="NCBI Taxonomy" id="2072580"/>
    <lineage>
        <taxon>Eukaryota</taxon>
        <taxon>Metazoa</taxon>
        <taxon>Ecdysozoa</taxon>
        <taxon>Tardigrada</taxon>
        <taxon>Eutardigrada</taxon>
        <taxon>Parachela</taxon>
        <taxon>Hypsibioidea</taxon>
        <taxon>Hypsibiidae</taxon>
        <taxon>Hypsibius</taxon>
    </lineage>
</organism>
<dbReference type="EMBL" id="MTYJ01000058">
    <property type="protein sequence ID" value="OQV17617.1"/>
    <property type="molecule type" value="Genomic_DNA"/>
</dbReference>
<sequence length="723" mass="80947">MASDTDSCSDVFDRLKEVEANDGLGTYQTELASNLKPLRIVSDHIMASHQPWRDMGPEIESPIKSSTIKISEGNPDERVLAFGSNRAQAKHCDVFPSKSADWIELVTEGATASLTTKGGMTGLPSPVQSRSLIFNRRRIERTPVETLFPSIPQFKGPLKLSPSHEGSLEKESGASQSGEAGRNEASRNVLPRFIMGSPPVIVPQTGKSSPNDPRPNGNRNGSGKFRGNSAALQRRPVLTERSPRETQWRRETFIYRTAAYYQKDDLQAKSKTLPLQTARKPSTWNEYASRLRENNAKYEWKMKYNNKYYRKDAYLSEDLIQRMQYQNGTDYSAEPNKTLMRNRRERRKPPTGEPGWNEPCYVSSTTSSRYLGKRKAVPTYEQYQSASYNRGWEEYHESRSNAGTPMSMQSDVSSRYRGRSNTGTSQQSEVPSSYVSWRSDVPWNGNMSDTPQPVRQVKPWSGETTGQGTRIFNNSYHPTRMRQPCPLWRPPFIPPNEMPYLPRNLSYAPRGVTASALGPTPFHGHSLQPHLCPKFNLEQGNAQNNDTEGRSAKPTVDRPAATMDEGSPEVFGDAHAKFNREPRQPHRTNSTASQTGCSCLCRHKTPDKAVSPPIIGIQVPASPVYTMLPQFVSAAAFNSQFFGPQITPPPLESVGFEDSQPPNFLQDILTVNPDGKIPRARLLDQRLDDVLRSRTAPKMGGHATWFSTAARQYKAASNAQQKL</sequence>
<name>A0A1W0WR36_HYPEX</name>
<dbReference type="Proteomes" id="UP000192578">
    <property type="component" value="Unassembled WGS sequence"/>
</dbReference>
<proteinExistence type="predicted"/>
<feature type="region of interest" description="Disordered" evidence="1">
    <location>
        <begin position="448"/>
        <end position="478"/>
    </location>
</feature>
<feature type="compositionally biased region" description="Polar residues" evidence="1">
    <location>
        <begin position="462"/>
        <end position="477"/>
    </location>
</feature>
<dbReference type="AlphaFoldDB" id="A0A1W0WR36"/>
<evidence type="ECO:0000313" key="2">
    <source>
        <dbReference type="EMBL" id="OQV17617.1"/>
    </source>
</evidence>
<protein>
    <submittedName>
        <fullName evidence="2">Uncharacterized protein</fullName>
    </submittedName>
</protein>
<feature type="region of interest" description="Disordered" evidence="1">
    <location>
        <begin position="538"/>
        <end position="572"/>
    </location>
</feature>
<feature type="region of interest" description="Disordered" evidence="1">
    <location>
        <begin position="398"/>
        <end position="436"/>
    </location>
</feature>
<feature type="compositionally biased region" description="Low complexity" evidence="1">
    <location>
        <begin position="208"/>
        <end position="223"/>
    </location>
</feature>
<feature type="compositionally biased region" description="Basic residues" evidence="1">
    <location>
        <begin position="340"/>
        <end position="349"/>
    </location>
</feature>
<comment type="caution">
    <text evidence="2">The sequence shown here is derived from an EMBL/GenBank/DDBJ whole genome shotgun (WGS) entry which is preliminary data.</text>
</comment>
<feature type="region of interest" description="Disordered" evidence="1">
    <location>
        <begin position="148"/>
        <end position="184"/>
    </location>
</feature>